<dbReference type="InterPro" id="IPR001451">
    <property type="entry name" value="Hexapep"/>
</dbReference>
<dbReference type="Proteomes" id="UP001317191">
    <property type="component" value="Unassembled WGS sequence"/>
</dbReference>
<keyword evidence="1" id="KW-0808">Transferase</keyword>
<dbReference type="SUPFAM" id="SSF51161">
    <property type="entry name" value="Trimeric LpxA-like enzymes"/>
    <property type="match status" value="1"/>
</dbReference>
<accession>A0ABT0TNL9</accession>
<dbReference type="Gene3D" id="2.160.10.10">
    <property type="entry name" value="Hexapeptide repeat proteins"/>
    <property type="match status" value="1"/>
</dbReference>
<proteinExistence type="predicted"/>
<evidence type="ECO:0000256" key="3">
    <source>
        <dbReference type="ARBA" id="ARBA00023315"/>
    </source>
</evidence>
<keyword evidence="5" id="KW-1185">Reference proteome</keyword>
<dbReference type="Pfam" id="PF00132">
    <property type="entry name" value="Hexapep"/>
    <property type="match status" value="1"/>
</dbReference>
<dbReference type="InterPro" id="IPR011004">
    <property type="entry name" value="Trimer_LpxA-like_sf"/>
</dbReference>
<reference evidence="4 5" key="1">
    <citation type="submission" date="2022-05" db="EMBL/GenBank/DDBJ databases">
        <title>Flavobacterium sp., isolated from activated sludge.</title>
        <authorList>
            <person name="Ran Q."/>
        </authorList>
    </citation>
    <scope>NUCLEOTIDE SEQUENCE [LARGE SCALE GENOMIC DNA]</scope>
    <source>
        <strain evidence="4 5">HXWNR70</strain>
    </source>
</reference>
<dbReference type="PROSITE" id="PS00101">
    <property type="entry name" value="HEXAPEP_TRANSFERASES"/>
    <property type="match status" value="1"/>
</dbReference>
<protein>
    <submittedName>
        <fullName evidence="4">Acyltransferase</fullName>
    </submittedName>
</protein>
<name>A0ABT0TNL9_9FLAO</name>
<keyword evidence="3 4" id="KW-0012">Acyltransferase</keyword>
<dbReference type="RefSeq" id="WP_250592505.1">
    <property type="nucleotide sequence ID" value="NZ_JAMLJM010000004.1"/>
</dbReference>
<evidence type="ECO:0000256" key="1">
    <source>
        <dbReference type="ARBA" id="ARBA00022679"/>
    </source>
</evidence>
<evidence type="ECO:0000313" key="5">
    <source>
        <dbReference type="Proteomes" id="UP001317191"/>
    </source>
</evidence>
<dbReference type="PANTHER" id="PTHR23416:SF78">
    <property type="entry name" value="LIPOPOLYSACCHARIDE BIOSYNTHESIS O-ACETYL TRANSFERASE WBBJ-RELATED"/>
    <property type="match status" value="1"/>
</dbReference>
<evidence type="ECO:0000256" key="2">
    <source>
        <dbReference type="ARBA" id="ARBA00022737"/>
    </source>
</evidence>
<dbReference type="InterPro" id="IPR051159">
    <property type="entry name" value="Hexapeptide_acetyltransf"/>
</dbReference>
<dbReference type="CDD" id="cd04647">
    <property type="entry name" value="LbH_MAT_like"/>
    <property type="match status" value="1"/>
</dbReference>
<sequence>MLKQVKKYFKLKIFKAYDNYLLDKNQKELGILFSKFKKMGSNCVLERDFRILGPEHIEIGDNFLSLHRLRLEAIDQYNEEKFSPRIIIGNNVTFNTDCHIGCTNSIIIEDNCLFASRIYITDHHHGDTSEEMLEIVPNKRPLISKGPVLIKKNVWVGEGVCIMPNVTIGENSIIASNAVVTKNIPANSVVAGVPAIVIKKIK</sequence>
<keyword evidence="2" id="KW-0677">Repeat</keyword>
<evidence type="ECO:0000313" key="4">
    <source>
        <dbReference type="EMBL" id="MCL9809097.1"/>
    </source>
</evidence>
<gene>
    <name evidence="4" type="ORF">NAT50_06970</name>
</gene>
<dbReference type="EMBL" id="JAMLJM010000004">
    <property type="protein sequence ID" value="MCL9809097.1"/>
    <property type="molecule type" value="Genomic_DNA"/>
</dbReference>
<dbReference type="PANTHER" id="PTHR23416">
    <property type="entry name" value="SIALIC ACID SYNTHASE-RELATED"/>
    <property type="match status" value="1"/>
</dbReference>
<dbReference type="InterPro" id="IPR018357">
    <property type="entry name" value="Hexapep_transf_CS"/>
</dbReference>
<dbReference type="GO" id="GO:0016746">
    <property type="term" value="F:acyltransferase activity"/>
    <property type="evidence" value="ECO:0007669"/>
    <property type="project" value="UniProtKB-KW"/>
</dbReference>
<comment type="caution">
    <text evidence="4">The sequence shown here is derived from an EMBL/GenBank/DDBJ whole genome shotgun (WGS) entry which is preliminary data.</text>
</comment>
<organism evidence="4 5">
    <name type="scientific">Flavobacterium luminosum</name>
    <dbReference type="NCBI Taxonomy" id="2949086"/>
    <lineage>
        <taxon>Bacteria</taxon>
        <taxon>Pseudomonadati</taxon>
        <taxon>Bacteroidota</taxon>
        <taxon>Flavobacteriia</taxon>
        <taxon>Flavobacteriales</taxon>
        <taxon>Flavobacteriaceae</taxon>
        <taxon>Flavobacterium</taxon>
    </lineage>
</organism>